<evidence type="ECO:0000313" key="4">
    <source>
        <dbReference type="EMBL" id="GAA3195139.1"/>
    </source>
</evidence>
<dbReference type="InterPro" id="IPR001647">
    <property type="entry name" value="HTH_TetR"/>
</dbReference>
<dbReference type="EMBL" id="BAAAUV010000001">
    <property type="protein sequence ID" value="GAA3195139.1"/>
    <property type="molecule type" value="Genomic_DNA"/>
</dbReference>
<reference evidence="5" key="1">
    <citation type="journal article" date="2019" name="Int. J. Syst. Evol. Microbiol.">
        <title>The Global Catalogue of Microorganisms (GCM) 10K type strain sequencing project: providing services to taxonomists for standard genome sequencing and annotation.</title>
        <authorList>
            <consortium name="The Broad Institute Genomics Platform"/>
            <consortium name="The Broad Institute Genome Sequencing Center for Infectious Disease"/>
            <person name="Wu L."/>
            <person name="Ma J."/>
        </authorList>
    </citation>
    <scope>NUCLEOTIDE SEQUENCE [LARGE SCALE GENOMIC DNA]</scope>
    <source>
        <strain evidence="5">JCM 9377</strain>
    </source>
</reference>
<evidence type="ECO:0000256" key="1">
    <source>
        <dbReference type="ARBA" id="ARBA00023125"/>
    </source>
</evidence>
<dbReference type="SUPFAM" id="SSF46689">
    <property type="entry name" value="Homeodomain-like"/>
    <property type="match status" value="1"/>
</dbReference>
<dbReference type="Pfam" id="PF00440">
    <property type="entry name" value="TetR_N"/>
    <property type="match status" value="1"/>
</dbReference>
<organism evidence="4 5">
    <name type="scientific">Actinocorallia longicatena</name>
    <dbReference type="NCBI Taxonomy" id="111803"/>
    <lineage>
        <taxon>Bacteria</taxon>
        <taxon>Bacillati</taxon>
        <taxon>Actinomycetota</taxon>
        <taxon>Actinomycetes</taxon>
        <taxon>Streptosporangiales</taxon>
        <taxon>Thermomonosporaceae</taxon>
        <taxon>Actinocorallia</taxon>
    </lineage>
</organism>
<comment type="caution">
    <text evidence="4">The sequence shown here is derived from an EMBL/GenBank/DDBJ whole genome shotgun (WGS) entry which is preliminary data.</text>
</comment>
<feature type="DNA-binding region" description="H-T-H motif" evidence="2">
    <location>
        <begin position="35"/>
        <end position="54"/>
    </location>
</feature>
<name>A0ABP6PYC0_9ACTN</name>
<protein>
    <recommendedName>
        <fullName evidence="3">HTH tetR-type domain-containing protein</fullName>
    </recommendedName>
</protein>
<dbReference type="PROSITE" id="PS50977">
    <property type="entry name" value="HTH_TETR_2"/>
    <property type="match status" value="1"/>
</dbReference>
<dbReference type="InterPro" id="IPR009057">
    <property type="entry name" value="Homeodomain-like_sf"/>
</dbReference>
<dbReference type="Proteomes" id="UP001501237">
    <property type="component" value="Unassembled WGS sequence"/>
</dbReference>
<keyword evidence="5" id="KW-1185">Reference proteome</keyword>
<evidence type="ECO:0000313" key="5">
    <source>
        <dbReference type="Proteomes" id="UP001501237"/>
    </source>
</evidence>
<keyword evidence="1 2" id="KW-0238">DNA-binding</keyword>
<accession>A0ABP6PYC0</accession>
<sequence>MTFAGFPGERADEIPARLLTAGIDTLIELGLPRCTPAEVARRAGTAPAALFRYFGTLQGFLVAVAEEVACRQLVAFQSRLDAAPRDADPFETTLRLLRDLTEEPINVVFNELLVASRTDHVLAGALMPQLEAYGRDIEAIAAQLPGLDAIPPALFHDLVRIAIDIFRGTSVRGNDRADRIPLMLSLIRGDLAFLFS</sequence>
<gene>
    <name evidence="4" type="ORF">GCM10010468_05230</name>
</gene>
<dbReference type="Gene3D" id="1.10.357.10">
    <property type="entry name" value="Tetracycline Repressor, domain 2"/>
    <property type="match status" value="1"/>
</dbReference>
<proteinExistence type="predicted"/>
<evidence type="ECO:0000256" key="2">
    <source>
        <dbReference type="PROSITE-ProRule" id="PRU00335"/>
    </source>
</evidence>
<evidence type="ECO:0000259" key="3">
    <source>
        <dbReference type="PROSITE" id="PS50977"/>
    </source>
</evidence>
<feature type="domain" description="HTH tetR-type" evidence="3">
    <location>
        <begin position="12"/>
        <end position="72"/>
    </location>
</feature>
<dbReference type="RefSeq" id="WP_344821630.1">
    <property type="nucleotide sequence ID" value="NZ_BAAAUV010000001.1"/>
</dbReference>